<evidence type="ECO:0000313" key="2">
    <source>
        <dbReference type="EMBL" id="PWL54901.1"/>
    </source>
</evidence>
<keyword evidence="3" id="KW-0479">Metal-binding</keyword>
<dbReference type="Proteomes" id="UP000246114">
    <property type="component" value="Unassembled WGS sequence"/>
</dbReference>
<reference evidence="3 4" key="1">
    <citation type="submission" date="2016-10" db="EMBL/GenBank/DDBJ databases">
        <authorList>
            <person name="de Groot N.N."/>
        </authorList>
    </citation>
    <scope>NUCLEOTIDE SEQUENCE [LARGE SCALE GENOMIC DNA]</scope>
    <source>
        <strain evidence="3 4">NLAE-zl-G419</strain>
    </source>
</reference>
<keyword evidence="4" id="KW-1185">Reference proteome</keyword>
<organism evidence="3 4">
    <name type="scientific">Clostridium cadaveris</name>
    <dbReference type="NCBI Taxonomy" id="1529"/>
    <lineage>
        <taxon>Bacteria</taxon>
        <taxon>Bacillati</taxon>
        <taxon>Bacillota</taxon>
        <taxon>Clostridia</taxon>
        <taxon>Eubacteriales</taxon>
        <taxon>Clostridiaceae</taxon>
        <taxon>Clostridium</taxon>
    </lineage>
</organism>
<dbReference type="OrthoDB" id="6194834at2"/>
<protein>
    <submittedName>
        <fullName evidence="3">Putative zinc-finger</fullName>
    </submittedName>
</protein>
<dbReference type="RefSeq" id="WP_074844810.1">
    <property type="nucleotide sequence ID" value="NZ_CABMJC010000003.1"/>
</dbReference>
<dbReference type="GeneID" id="90543927"/>
<dbReference type="Pfam" id="PF13490">
    <property type="entry name" value="zf-HC2"/>
    <property type="match status" value="1"/>
</dbReference>
<dbReference type="AlphaFoldDB" id="A0A1I2KIK3"/>
<evidence type="ECO:0000313" key="4">
    <source>
        <dbReference type="Proteomes" id="UP000182135"/>
    </source>
</evidence>
<proteinExistence type="predicted"/>
<dbReference type="STRING" id="1529.SAMN04487885_105117"/>
<accession>A0A1I2KIK3</accession>
<reference evidence="2 5" key="2">
    <citation type="submission" date="2018-03" db="EMBL/GenBank/DDBJ databases">
        <title>The uncultured portion of the human microbiome is neutrally assembled.</title>
        <authorList>
            <person name="Jeraldo P."/>
            <person name="Boardman L."/>
            <person name="White B.A."/>
            <person name="Nelson H."/>
            <person name="Goldenfeld N."/>
            <person name="Chia N."/>
        </authorList>
    </citation>
    <scope>NUCLEOTIDE SEQUENCE [LARGE SCALE GENOMIC DNA]</scope>
    <source>
        <strain evidence="2">CIM:MAG 903</strain>
    </source>
</reference>
<evidence type="ECO:0000259" key="1">
    <source>
        <dbReference type="Pfam" id="PF13490"/>
    </source>
</evidence>
<evidence type="ECO:0000313" key="3">
    <source>
        <dbReference type="EMBL" id="SFF65077.1"/>
    </source>
</evidence>
<dbReference type="GO" id="GO:0008270">
    <property type="term" value="F:zinc ion binding"/>
    <property type="evidence" value="ECO:0007669"/>
    <property type="project" value="UniProtKB-KW"/>
</dbReference>
<sequence length="81" mass="9478">MSDCNVIKDLIPLKVEGLISNESDNLVNEHLKECEKCRRYYNSVKLDYENIGNNEEKEAGIVNFTEEQIKSSYKTLEYEKK</sequence>
<evidence type="ECO:0000313" key="5">
    <source>
        <dbReference type="Proteomes" id="UP000246114"/>
    </source>
</evidence>
<name>A0A1I2KIK3_9CLOT</name>
<dbReference type="InterPro" id="IPR027383">
    <property type="entry name" value="Znf_put"/>
</dbReference>
<keyword evidence="3" id="KW-0863">Zinc-finger</keyword>
<gene>
    <name evidence="2" type="ORF">DBY38_02980</name>
    <name evidence="3" type="ORF">SAMN04487885_105117</name>
</gene>
<keyword evidence="3" id="KW-0862">Zinc</keyword>
<dbReference type="EMBL" id="FOOE01000005">
    <property type="protein sequence ID" value="SFF65077.1"/>
    <property type="molecule type" value="Genomic_DNA"/>
</dbReference>
<feature type="domain" description="Putative zinc-finger" evidence="1">
    <location>
        <begin position="4"/>
        <end position="38"/>
    </location>
</feature>
<dbReference type="Proteomes" id="UP000182135">
    <property type="component" value="Unassembled WGS sequence"/>
</dbReference>
<dbReference type="EMBL" id="QAMZ01000017">
    <property type="protein sequence ID" value="PWL54901.1"/>
    <property type="molecule type" value="Genomic_DNA"/>
</dbReference>